<dbReference type="GO" id="GO:0006629">
    <property type="term" value="P:lipid metabolic process"/>
    <property type="evidence" value="ECO:0007669"/>
    <property type="project" value="UniProtKB-ARBA"/>
</dbReference>
<evidence type="ECO:0008006" key="12">
    <source>
        <dbReference type="Google" id="ProtNLM"/>
    </source>
</evidence>
<evidence type="ECO:0000256" key="3">
    <source>
        <dbReference type="ARBA" id="ARBA00022723"/>
    </source>
</evidence>
<reference evidence="10 11" key="1">
    <citation type="submission" date="2012-08" db="EMBL/GenBank/DDBJ databases">
        <title>Oryza genome evolution.</title>
        <authorList>
            <person name="Wing R.A."/>
        </authorList>
    </citation>
    <scope>NUCLEOTIDE SEQUENCE</scope>
</reference>
<dbReference type="InterPro" id="IPR001128">
    <property type="entry name" value="Cyt_P450"/>
</dbReference>
<dbReference type="HOGENOM" id="CLU_001570_27_2_1"/>
<dbReference type="GO" id="GO:0005506">
    <property type="term" value="F:iron ion binding"/>
    <property type="evidence" value="ECO:0007669"/>
    <property type="project" value="InterPro"/>
</dbReference>
<keyword evidence="9" id="KW-0472">Membrane</keyword>
<evidence type="ECO:0000313" key="11">
    <source>
        <dbReference type="Proteomes" id="UP000032180"/>
    </source>
</evidence>
<dbReference type="EnsemblPlants" id="LPERR09G07740.1">
    <property type="protein sequence ID" value="LPERR09G07740.1"/>
    <property type="gene ID" value="LPERR09G07740"/>
</dbReference>
<comment type="similarity">
    <text evidence="1 8">Belongs to the cytochrome P450 family.</text>
</comment>
<dbReference type="GO" id="GO:0020037">
    <property type="term" value="F:heme binding"/>
    <property type="evidence" value="ECO:0007669"/>
    <property type="project" value="InterPro"/>
</dbReference>
<keyword evidence="3 7" id="KW-0479">Metal-binding</keyword>
<organism evidence="10 11">
    <name type="scientific">Leersia perrieri</name>
    <dbReference type="NCBI Taxonomy" id="77586"/>
    <lineage>
        <taxon>Eukaryota</taxon>
        <taxon>Viridiplantae</taxon>
        <taxon>Streptophyta</taxon>
        <taxon>Embryophyta</taxon>
        <taxon>Tracheophyta</taxon>
        <taxon>Spermatophyta</taxon>
        <taxon>Magnoliopsida</taxon>
        <taxon>Liliopsida</taxon>
        <taxon>Poales</taxon>
        <taxon>Poaceae</taxon>
        <taxon>BOP clade</taxon>
        <taxon>Oryzoideae</taxon>
        <taxon>Oryzeae</taxon>
        <taxon>Oryzinae</taxon>
        <taxon>Leersia</taxon>
    </lineage>
</organism>
<dbReference type="PROSITE" id="PS00086">
    <property type="entry name" value="CYTOCHROME_P450"/>
    <property type="match status" value="1"/>
</dbReference>
<keyword evidence="6 7" id="KW-0408">Iron</keyword>
<evidence type="ECO:0000313" key="10">
    <source>
        <dbReference type="EnsemblPlants" id="LPERR09G07740.1"/>
    </source>
</evidence>
<name>A0A0D9XDY3_9ORYZ</name>
<dbReference type="AlphaFoldDB" id="A0A0D9XDY3"/>
<dbReference type="GO" id="GO:0004497">
    <property type="term" value="F:monooxygenase activity"/>
    <property type="evidence" value="ECO:0007669"/>
    <property type="project" value="UniProtKB-KW"/>
</dbReference>
<keyword evidence="7 8" id="KW-0349">Heme</keyword>
<evidence type="ECO:0000256" key="2">
    <source>
        <dbReference type="ARBA" id="ARBA00022692"/>
    </source>
</evidence>
<keyword evidence="8" id="KW-0503">Monooxygenase</keyword>
<evidence type="ECO:0000256" key="5">
    <source>
        <dbReference type="ARBA" id="ARBA00023002"/>
    </source>
</evidence>
<keyword evidence="5 8" id="KW-0560">Oxidoreductase</keyword>
<dbReference type="PANTHER" id="PTHR24296">
    <property type="entry name" value="CYTOCHROME P450"/>
    <property type="match status" value="1"/>
</dbReference>
<feature type="transmembrane region" description="Helical" evidence="9">
    <location>
        <begin position="6"/>
        <end position="28"/>
    </location>
</feature>
<accession>A0A0D9XDY3</accession>
<evidence type="ECO:0000256" key="9">
    <source>
        <dbReference type="SAM" id="Phobius"/>
    </source>
</evidence>
<dbReference type="InterPro" id="IPR002401">
    <property type="entry name" value="Cyt_P450_E_grp-I"/>
</dbReference>
<keyword evidence="2 9" id="KW-0812">Transmembrane</keyword>
<dbReference type="CDD" id="cd11064">
    <property type="entry name" value="CYP86A"/>
    <property type="match status" value="1"/>
</dbReference>
<dbReference type="Pfam" id="PF00067">
    <property type="entry name" value="p450"/>
    <property type="match status" value="1"/>
</dbReference>
<evidence type="ECO:0000256" key="4">
    <source>
        <dbReference type="ARBA" id="ARBA00022989"/>
    </source>
</evidence>
<comment type="cofactor">
    <cofactor evidence="7">
        <name>heme</name>
        <dbReference type="ChEBI" id="CHEBI:30413"/>
    </cofactor>
</comment>
<keyword evidence="11" id="KW-1185">Reference proteome</keyword>
<dbReference type="InterPro" id="IPR036396">
    <property type="entry name" value="Cyt_P450_sf"/>
</dbReference>
<evidence type="ECO:0000256" key="8">
    <source>
        <dbReference type="RuleBase" id="RU000461"/>
    </source>
</evidence>
<dbReference type="eggNOG" id="KOG0157">
    <property type="taxonomic scope" value="Eukaryota"/>
</dbReference>
<dbReference type="PRINTS" id="PR00463">
    <property type="entry name" value="EP450I"/>
</dbReference>
<dbReference type="Gene3D" id="1.10.630.10">
    <property type="entry name" value="Cytochrome P450"/>
    <property type="match status" value="1"/>
</dbReference>
<reference evidence="11" key="2">
    <citation type="submission" date="2013-12" db="EMBL/GenBank/DDBJ databases">
        <authorList>
            <person name="Yu Y."/>
            <person name="Lee S."/>
            <person name="de Baynast K."/>
            <person name="Wissotski M."/>
            <person name="Liu L."/>
            <person name="Talag J."/>
            <person name="Goicoechea J."/>
            <person name="Angelova A."/>
            <person name="Jetty R."/>
            <person name="Kudrna D."/>
            <person name="Golser W."/>
            <person name="Rivera L."/>
            <person name="Zhang J."/>
            <person name="Wing R."/>
        </authorList>
    </citation>
    <scope>NUCLEOTIDE SEQUENCE</scope>
</reference>
<dbReference type="PRINTS" id="PR00385">
    <property type="entry name" value="P450"/>
</dbReference>
<evidence type="ECO:0000256" key="7">
    <source>
        <dbReference type="PIRSR" id="PIRSR602401-1"/>
    </source>
</evidence>
<dbReference type="STRING" id="77586.A0A0D9XDY3"/>
<proteinExistence type="inferred from homology"/>
<dbReference type="Proteomes" id="UP000032180">
    <property type="component" value="Chromosome 9"/>
</dbReference>
<sequence length="493" mass="56345">MYVQVQTSAFIMLRLVFFFLCFCVLYYYHSKSKRKNPAIPLCWPLLGMVPEALANRHHLHDWMTSLLAASHLNFRSVGPTNSNMQMFFTCDPTNVRHIYTSNFSNYPKGSNFTEIFEDALGDGIFNADGDSWRLQRAKAQLVMHNPRFRAFVSRCSRDKVEKALLPLFAHLARTGEACDLQDLFMRLTFETNNDAGLRNRRHRVPCAQLTGGAYRTCDGQWRLGIGSERRMAQALRTLDMFLYETIAKRRADKVEKGIEDSEDLLSAYLKDDNNESTNKFIRDTTLTRISASRDTTGVALSWLFYLLAKNPRVISKILEELESIKSTTTPDGMVTFDPDELRTLVYLHAAVCESLRLYPSVPLNHRGVIVADVLPSEHKVRHGDEIVISMYAMGRMEAVWGSDCREFRPERWISDDGKLQYVPSYKFMPFSSGPRTCLGKDMAFVQLKTVAAAVVNNFEIEAVPGHIVKPKLSIVLYMKRGFMVRVKTRQVLN</sequence>
<keyword evidence="4 9" id="KW-1133">Transmembrane helix</keyword>
<dbReference type="GO" id="GO:0016705">
    <property type="term" value="F:oxidoreductase activity, acting on paired donors, with incorporation or reduction of molecular oxygen"/>
    <property type="evidence" value="ECO:0007669"/>
    <property type="project" value="InterPro"/>
</dbReference>
<reference evidence="10" key="3">
    <citation type="submission" date="2015-04" db="UniProtKB">
        <authorList>
            <consortium name="EnsemblPlants"/>
        </authorList>
    </citation>
    <scope>IDENTIFICATION</scope>
</reference>
<protein>
    <recommendedName>
        <fullName evidence="12">Cytochrome P450</fullName>
    </recommendedName>
</protein>
<feature type="binding site" description="axial binding residue" evidence="7">
    <location>
        <position position="437"/>
    </location>
    <ligand>
        <name>heme</name>
        <dbReference type="ChEBI" id="CHEBI:30413"/>
    </ligand>
    <ligandPart>
        <name>Fe</name>
        <dbReference type="ChEBI" id="CHEBI:18248"/>
    </ligandPart>
</feature>
<dbReference type="InterPro" id="IPR017972">
    <property type="entry name" value="Cyt_P450_CS"/>
</dbReference>
<evidence type="ECO:0000256" key="1">
    <source>
        <dbReference type="ARBA" id="ARBA00010617"/>
    </source>
</evidence>
<dbReference type="Gramene" id="LPERR09G07740.1">
    <property type="protein sequence ID" value="LPERR09G07740.1"/>
    <property type="gene ID" value="LPERR09G07740"/>
</dbReference>
<evidence type="ECO:0000256" key="6">
    <source>
        <dbReference type="ARBA" id="ARBA00023004"/>
    </source>
</evidence>
<dbReference type="SUPFAM" id="SSF48264">
    <property type="entry name" value="Cytochrome P450"/>
    <property type="match status" value="1"/>
</dbReference>